<dbReference type="RefSeq" id="WP_201371227.1">
    <property type="nucleotide sequence ID" value="NZ_BNJG01000001.1"/>
</dbReference>
<evidence type="ECO:0000313" key="4">
    <source>
        <dbReference type="EMBL" id="GHO54530.1"/>
    </source>
</evidence>
<dbReference type="SUPFAM" id="SSF52172">
    <property type="entry name" value="CheY-like"/>
    <property type="match status" value="1"/>
</dbReference>
<evidence type="ECO:0000256" key="2">
    <source>
        <dbReference type="PROSITE-ProRule" id="PRU00169"/>
    </source>
</evidence>
<sequence length="132" mass="14511">MCTFQQYVCSDISIAKSILIVEDDPILGNLLLEALQEETTCQGHLVPSGEMALNMLSTITPELFLLDYHLPGMNGLELADHLQRREGGEQTPILLMSADLPQENGALGHLITLQKPFDLDKLLQLIAELLAS</sequence>
<reference evidence="4 5" key="1">
    <citation type="journal article" date="2021" name="Int. J. Syst. Evol. Microbiol.">
        <title>Reticulibacter mediterranei gen. nov., sp. nov., within the new family Reticulibacteraceae fam. nov., and Ktedonospora formicarum gen. nov., sp. nov., Ktedonobacter robiniae sp. nov., Dictyobacter formicarum sp. nov. and Dictyobacter arantiisoli sp. nov., belonging to the class Ktedonobacteria.</title>
        <authorList>
            <person name="Yabe S."/>
            <person name="Zheng Y."/>
            <person name="Wang C.M."/>
            <person name="Sakai Y."/>
            <person name="Abe K."/>
            <person name="Yokota A."/>
            <person name="Donadio S."/>
            <person name="Cavaletti L."/>
            <person name="Monciardini P."/>
        </authorList>
    </citation>
    <scope>NUCLEOTIDE SEQUENCE [LARGE SCALE GENOMIC DNA]</scope>
    <source>
        <strain evidence="4 5">SOSP1-30</strain>
    </source>
</reference>
<dbReference type="InterPro" id="IPR001789">
    <property type="entry name" value="Sig_transdc_resp-reg_receiver"/>
</dbReference>
<feature type="domain" description="Response regulatory" evidence="3">
    <location>
        <begin position="17"/>
        <end position="130"/>
    </location>
</feature>
<evidence type="ECO:0000256" key="1">
    <source>
        <dbReference type="ARBA" id="ARBA00022553"/>
    </source>
</evidence>
<evidence type="ECO:0000259" key="3">
    <source>
        <dbReference type="PROSITE" id="PS50110"/>
    </source>
</evidence>
<keyword evidence="5" id="KW-1185">Reference proteome</keyword>
<evidence type="ECO:0000313" key="5">
    <source>
        <dbReference type="Proteomes" id="UP000654345"/>
    </source>
</evidence>
<name>A0ABQ3UP98_9CHLR</name>
<dbReference type="InterPro" id="IPR050595">
    <property type="entry name" value="Bact_response_regulator"/>
</dbReference>
<dbReference type="Gene3D" id="3.40.50.2300">
    <property type="match status" value="1"/>
</dbReference>
<keyword evidence="1 2" id="KW-0597">Phosphoprotein</keyword>
<dbReference type="PROSITE" id="PS50110">
    <property type="entry name" value="RESPONSE_REGULATORY"/>
    <property type="match status" value="1"/>
</dbReference>
<dbReference type="SMART" id="SM00448">
    <property type="entry name" value="REC"/>
    <property type="match status" value="1"/>
</dbReference>
<dbReference type="EMBL" id="BNJG01000001">
    <property type="protein sequence ID" value="GHO54530.1"/>
    <property type="molecule type" value="Genomic_DNA"/>
</dbReference>
<dbReference type="PANTHER" id="PTHR44591">
    <property type="entry name" value="STRESS RESPONSE REGULATOR PROTEIN 1"/>
    <property type="match status" value="1"/>
</dbReference>
<feature type="modified residue" description="4-aspartylphosphate" evidence="2">
    <location>
        <position position="67"/>
    </location>
</feature>
<dbReference type="Pfam" id="PF00072">
    <property type="entry name" value="Response_reg"/>
    <property type="match status" value="1"/>
</dbReference>
<dbReference type="PANTHER" id="PTHR44591:SF3">
    <property type="entry name" value="RESPONSE REGULATORY DOMAIN-CONTAINING PROTEIN"/>
    <property type="match status" value="1"/>
</dbReference>
<dbReference type="InterPro" id="IPR011006">
    <property type="entry name" value="CheY-like_superfamily"/>
</dbReference>
<organism evidence="4 5">
    <name type="scientific">Ktedonobacter robiniae</name>
    <dbReference type="NCBI Taxonomy" id="2778365"/>
    <lineage>
        <taxon>Bacteria</taxon>
        <taxon>Bacillati</taxon>
        <taxon>Chloroflexota</taxon>
        <taxon>Ktedonobacteria</taxon>
        <taxon>Ktedonobacterales</taxon>
        <taxon>Ktedonobacteraceae</taxon>
        <taxon>Ktedonobacter</taxon>
    </lineage>
</organism>
<accession>A0ABQ3UP98</accession>
<protein>
    <recommendedName>
        <fullName evidence="3">Response regulatory domain-containing protein</fullName>
    </recommendedName>
</protein>
<comment type="caution">
    <text evidence="4">The sequence shown here is derived from an EMBL/GenBank/DDBJ whole genome shotgun (WGS) entry which is preliminary data.</text>
</comment>
<proteinExistence type="predicted"/>
<dbReference type="Proteomes" id="UP000654345">
    <property type="component" value="Unassembled WGS sequence"/>
</dbReference>
<gene>
    <name evidence="4" type="ORF">KSB_30050</name>
</gene>